<dbReference type="InterPro" id="IPR027417">
    <property type="entry name" value="P-loop_NTPase"/>
</dbReference>
<accession>A0A0F9PFH2</accession>
<protein>
    <submittedName>
        <fullName evidence="1">Uncharacterized protein</fullName>
    </submittedName>
</protein>
<proteinExistence type="predicted"/>
<gene>
    <name evidence="1" type="ORF">LCGC14_1144510</name>
</gene>
<dbReference type="Gene3D" id="3.40.50.300">
    <property type="entry name" value="P-loop containing nucleotide triphosphate hydrolases"/>
    <property type="match status" value="1"/>
</dbReference>
<reference evidence="1" key="1">
    <citation type="journal article" date="2015" name="Nature">
        <title>Complex archaea that bridge the gap between prokaryotes and eukaryotes.</title>
        <authorList>
            <person name="Spang A."/>
            <person name="Saw J.H."/>
            <person name="Jorgensen S.L."/>
            <person name="Zaremba-Niedzwiedzka K."/>
            <person name="Martijn J."/>
            <person name="Lind A.E."/>
            <person name="van Eijk R."/>
            <person name="Schleper C."/>
            <person name="Guy L."/>
            <person name="Ettema T.J."/>
        </authorList>
    </citation>
    <scope>NUCLEOTIDE SEQUENCE</scope>
</reference>
<evidence type="ECO:0000313" key="1">
    <source>
        <dbReference type="EMBL" id="KKM99765.1"/>
    </source>
</evidence>
<feature type="non-terminal residue" evidence="1">
    <location>
        <position position="1"/>
    </location>
</feature>
<sequence>SSELFIKTMSWLYDWHRKALEAIGGYQKDNNQSIRRNMELKRIFEQDKGIFNEMPTKTTVVLKKDMKKPQGSATFDNTGSICYSLPAGKTGTYLRTYALDFLDVDEAAYVPDPVYNALTPMLMISAKKRGLGWEGLLSTPAGKGGFFYEACHDDDYKHWHKSSEDCDRFPKDKLLKKKKQLTKIDYAQEYLGEFIDEFQQYFSTALIKKCMTFMRWNFKEDYKTGLRYYYGHDYAGPGKDENASVIAEMNGKKLKIIEPTTDDEPDTHKTNCKIVFIDSKFKFRKLFVDSGGFGCGPTDELTNLLGRRVVGLDNSKKTIDKEGRKGKIFKEDLYSNAKSMMERGEIDIINSTKLLSSLRSMTFEYSEDRNIKIKGKKSHLAEAFVRACWSVKEKGLNIYIY</sequence>
<dbReference type="AlphaFoldDB" id="A0A0F9PFH2"/>
<dbReference type="EMBL" id="LAZR01005459">
    <property type="protein sequence ID" value="KKM99765.1"/>
    <property type="molecule type" value="Genomic_DNA"/>
</dbReference>
<name>A0A0F9PFH2_9ZZZZ</name>
<comment type="caution">
    <text evidence="1">The sequence shown here is derived from an EMBL/GenBank/DDBJ whole genome shotgun (WGS) entry which is preliminary data.</text>
</comment>
<organism evidence="1">
    <name type="scientific">marine sediment metagenome</name>
    <dbReference type="NCBI Taxonomy" id="412755"/>
    <lineage>
        <taxon>unclassified sequences</taxon>
        <taxon>metagenomes</taxon>
        <taxon>ecological metagenomes</taxon>
    </lineage>
</organism>
<dbReference type="Gene3D" id="3.30.420.240">
    <property type="match status" value="1"/>
</dbReference>